<gene>
    <name evidence="1" type="ORF">POPTR_005G137800</name>
</gene>
<dbReference type="Proteomes" id="UP000006729">
    <property type="component" value="Chromosome 5"/>
</dbReference>
<protein>
    <submittedName>
        <fullName evidence="1">Uncharacterized protein</fullName>
    </submittedName>
</protein>
<organism evidence="1 2">
    <name type="scientific">Populus trichocarpa</name>
    <name type="common">Western balsam poplar</name>
    <name type="synonym">Populus balsamifera subsp. trichocarpa</name>
    <dbReference type="NCBI Taxonomy" id="3694"/>
    <lineage>
        <taxon>Eukaryota</taxon>
        <taxon>Viridiplantae</taxon>
        <taxon>Streptophyta</taxon>
        <taxon>Embryophyta</taxon>
        <taxon>Tracheophyta</taxon>
        <taxon>Spermatophyta</taxon>
        <taxon>Magnoliopsida</taxon>
        <taxon>eudicotyledons</taxon>
        <taxon>Gunneridae</taxon>
        <taxon>Pentapetalae</taxon>
        <taxon>rosids</taxon>
        <taxon>fabids</taxon>
        <taxon>Malpighiales</taxon>
        <taxon>Salicaceae</taxon>
        <taxon>Saliceae</taxon>
        <taxon>Populus</taxon>
    </lineage>
</organism>
<accession>A0A2K2AGG2</accession>
<evidence type="ECO:0000313" key="2">
    <source>
        <dbReference type="Proteomes" id="UP000006729"/>
    </source>
</evidence>
<evidence type="ECO:0000313" key="1">
    <source>
        <dbReference type="EMBL" id="PNT36615.1"/>
    </source>
</evidence>
<dbReference type="AlphaFoldDB" id="A0A2K2AGG2"/>
<name>A0A2K2AGG2_POPTR</name>
<proteinExistence type="predicted"/>
<keyword evidence="2" id="KW-1185">Reference proteome</keyword>
<reference evidence="1 2" key="1">
    <citation type="journal article" date="2006" name="Science">
        <title>The genome of black cottonwood, Populus trichocarpa (Torr. &amp; Gray).</title>
        <authorList>
            <person name="Tuskan G.A."/>
            <person name="Difazio S."/>
            <person name="Jansson S."/>
            <person name="Bohlmann J."/>
            <person name="Grigoriev I."/>
            <person name="Hellsten U."/>
            <person name="Putnam N."/>
            <person name="Ralph S."/>
            <person name="Rombauts S."/>
            <person name="Salamov A."/>
            <person name="Schein J."/>
            <person name="Sterck L."/>
            <person name="Aerts A."/>
            <person name="Bhalerao R.R."/>
            <person name="Bhalerao R.P."/>
            <person name="Blaudez D."/>
            <person name="Boerjan W."/>
            <person name="Brun A."/>
            <person name="Brunner A."/>
            <person name="Busov V."/>
            <person name="Campbell M."/>
            <person name="Carlson J."/>
            <person name="Chalot M."/>
            <person name="Chapman J."/>
            <person name="Chen G.L."/>
            <person name="Cooper D."/>
            <person name="Coutinho P.M."/>
            <person name="Couturier J."/>
            <person name="Covert S."/>
            <person name="Cronk Q."/>
            <person name="Cunningham R."/>
            <person name="Davis J."/>
            <person name="Degroeve S."/>
            <person name="Dejardin A."/>
            <person name="Depamphilis C."/>
            <person name="Detter J."/>
            <person name="Dirks B."/>
            <person name="Dubchak I."/>
            <person name="Duplessis S."/>
            <person name="Ehlting J."/>
            <person name="Ellis B."/>
            <person name="Gendler K."/>
            <person name="Goodstein D."/>
            <person name="Gribskov M."/>
            <person name="Grimwood J."/>
            <person name="Groover A."/>
            <person name="Gunter L."/>
            <person name="Hamberger B."/>
            <person name="Heinze B."/>
            <person name="Helariutta Y."/>
            <person name="Henrissat B."/>
            <person name="Holligan D."/>
            <person name="Holt R."/>
            <person name="Huang W."/>
            <person name="Islam-Faridi N."/>
            <person name="Jones S."/>
            <person name="Jones-Rhoades M."/>
            <person name="Jorgensen R."/>
            <person name="Joshi C."/>
            <person name="Kangasjarvi J."/>
            <person name="Karlsson J."/>
            <person name="Kelleher C."/>
            <person name="Kirkpatrick R."/>
            <person name="Kirst M."/>
            <person name="Kohler A."/>
            <person name="Kalluri U."/>
            <person name="Larimer F."/>
            <person name="Leebens-Mack J."/>
            <person name="Leple J.C."/>
            <person name="Locascio P."/>
            <person name="Lou Y."/>
            <person name="Lucas S."/>
            <person name="Martin F."/>
            <person name="Montanini B."/>
            <person name="Napoli C."/>
            <person name="Nelson D.R."/>
            <person name="Nelson C."/>
            <person name="Nieminen K."/>
            <person name="Nilsson O."/>
            <person name="Pereda V."/>
            <person name="Peter G."/>
            <person name="Philippe R."/>
            <person name="Pilate G."/>
            <person name="Poliakov A."/>
            <person name="Razumovskaya J."/>
            <person name="Richardson P."/>
            <person name="Rinaldi C."/>
            <person name="Ritland K."/>
            <person name="Rouze P."/>
            <person name="Ryaboy D."/>
            <person name="Schmutz J."/>
            <person name="Schrader J."/>
            <person name="Segerman B."/>
            <person name="Shin H."/>
            <person name="Siddiqui A."/>
            <person name="Sterky F."/>
            <person name="Terry A."/>
            <person name="Tsai C.J."/>
            <person name="Uberbacher E."/>
            <person name="Unneberg P."/>
            <person name="Vahala J."/>
            <person name="Wall K."/>
            <person name="Wessler S."/>
            <person name="Yang G."/>
            <person name="Yin T."/>
            <person name="Douglas C."/>
            <person name="Marra M."/>
            <person name="Sandberg G."/>
            <person name="Van de Peer Y."/>
            <person name="Rokhsar D."/>
        </authorList>
    </citation>
    <scope>NUCLEOTIDE SEQUENCE [LARGE SCALE GENOMIC DNA]</scope>
    <source>
        <strain evidence="2">cv. Nisqually</strain>
    </source>
</reference>
<dbReference type="EMBL" id="CM009294">
    <property type="protein sequence ID" value="PNT36615.1"/>
    <property type="molecule type" value="Genomic_DNA"/>
</dbReference>
<sequence>MCLFSCGICDGDHFSVLHCFSESGSTLSCSIIIDFDFMLIYSLCEALKYYVPSEHSTLPGRSAAIKEFICVCCSVS</sequence>
<dbReference type="InParanoid" id="A0A2K2AGG2"/>